<dbReference type="OrthoDB" id="2400485at2759"/>
<dbReference type="PANTHER" id="PTHR34213:SF2">
    <property type="entry name" value="NUCLEAR TRANSPORT FACTOR 2 (NTF2) FAMILY PROTEIN"/>
    <property type="match status" value="1"/>
</dbReference>
<dbReference type="OMA" id="WWDKKPI"/>
<protein>
    <recommendedName>
        <fullName evidence="3">SnoaL-like domain-containing protein</fullName>
    </recommendedName>
</protein>
<dbReference type="Gene3D" id="3.10.450.50">
    <property type="match status" value="1"/>
</dbReference>
<feature type="compositionally biased region" description="Basic and acidic residues" evidence="1">
    <location>
        <begin position="40"/>
        <end position="54"/>
    </location>
</feature>
<feature type="region of interest" description="Disordered" evidence="1">
    <location>
        <begin position="35"/>
        <end position="54"/>
    </location>
</feature>
<evidence type="ECO:0000256" key="1">
    <source>
        <dbReference type="SAM" id="MobiDB-lite"/>
    </source>
</evidence>
<dbReference type="SUPFAM" id="SSF54427">
    <property type="entry name" value="NTF2-like"/>
    <property type="match status" value="1"/>
</dbReference>
<gene>
    <name evidence="2" type="ORF">EUGRSUZ_J00279</name>
</gene>
<dbReference type="EMBL" id="KK198762">
    <property type="protein sequence ID" value="KCW50563.1"/>
    <property type="molecule type" value="Genomic_DNA"/>
</dbReference>
<dbReference type="PANTHER" id="PTHR34213">
    <property type="entry name" value="NUCLEAR TRANSPORT FACTOR 2 (NTF2) FAMILY PROTEIN"/>
    <property type="match status" value="1"/>
</dbReference>
<name>A0A059A9P5_EUCGR</name>
<evidence type="ECO:0000313" key="2">
    <source>
        <dbReference type="EMBL" id="KCW50563.1"/>
    </source>
</evidence>
<organism evidence="2">
    <name type="scientific">Eucalyptus grandis</name>
    <name type="common">Flooded gum</name>
    <dbReference type="NCBI Taxonomy" id="71139"/>
    <lineage>
        <taxon>Eukaryota</taxon>
        <taxon>Viridiplantae</taxon>
        <taxon>Streptophyta</taxon>
        <taxon>Embryophyta</taxon>
        <taxon>Tracheophyta</taxon>
        <taxon>Spermatophyta</taxon>
        <taxon>Magnoliopsida</taxon>
        <taxon>eudicotyledons</taxon>
        <taxon>Gunneridae</taxon>
        <taxon>Pentapetalae</taxon>
        <taxon>rosids</taxon>
        <taxon>malvids</taxon>
        <taxon>Myrtales</taxon>
        <taxon>Myrtaceae</taxon>
        <taxon>Myrtoideae</taxon>
        <taxon>Eucalypteae</taxon>
        <taxon>Eucalyptus</taxon>
    </lineage>
</organism>
<dbReference type="Gramene" id="KCW50563">
    <property type="protein sequence ID" value="KCW50563"/>
    <property type="gene ID" value="EUGRSUZ_J00279"/>
</dbReference>
<reference evidence="2" key="1">
    <citation type="submission" date="2013-07" db="EMBL/GenBank/DDBJ databases">
        <title>The genome of Eucalyptus grandis.</title>
        <authorList>
            <person name="Schmutz J."/>
            <person name="Hayes R."/>
            <person name="Myburg A."/>
            <person name="Tuskan G."/>
            <person name="Grattapaglia D."/>
            <person name="Rokhsar D.S."/>
        </authorList>
    </citation>
    <scope>NUCLEOTIDE SEQUENCE</scope>
    <source>
        <tissue evidence="2">Leaf extractions</tissue>
    </source>
</reference>
<dbReference type="AlphaFoldDB" id="A0A059A9P5"/>
<dbReference type="FunCoup" id="A0A059A9P5">
    <property type="interactions" value="55"/>
</dbReference>
<dbReference type="STRING" id="71139.A0A059A9P5"/>
<accession>A0A059A9P5</accession>
<dbReference type="KEGG" id="egr:104421149"/>
<dbReference type="eggNOG" id="ENOG502RY52">
    <property type="taxonomic scope" value="Eukaryota"/>
</dbReference>
<sequence length="227" mass="25674">MKAVASSSSSSLSLLATLHRIGACSLPSATNLRLAPMDDAPSHGGKENKTDQMRECRGKEACEFSPRTDHLSDRILPHILNLYASRATPHDFEIYADDASFEDPLMSAHGVKQIKSAFYSLTKVFSESRIVEYTVKENLISPGKYEILIDNKQYYKFLGRNIDMISLIRLYVENDKVVRHEDWWDKKPLKSRDTVKIPMVGITLEMLRRGSMMATHTMMGFGKDPTV</sequence>
<dbReference type="InParanoid" id="A0A059A9P5"/>
<evidence type="ECO:0008006" key="3">
    <source>
        <dbReference type="Google" id="ProtNLM"/>
    </source>
</evidence>
<proteinExistence type="predicted"/>
<dbReference type="InterPro" id="IPR032710">
    <property type="entry name" value="NTF2-like_dom_sf"/>
</dbReference>